<dbReference type="EMBL" id="DOYJ01000193">
    <property type="protein sequence ID" value="HCB75869.1"/>
    <property type="molecule type" value="Genomic_DNA"/>
</dbReference>
<proteinExistence type="predicted"/>
<dbReference type="AlphaFoldDB" id="A0A3D0WBF2"/>
<evidence type="ECO:0000313" key="3">
    <source>
        <dbReference type="Proteomes" id="UP000262699"/>
    </source>
</evidence>
<evidence type="ECO:0008006" key="4">
    <source>
        <dbReference type="Google" id="ProtNLM"/>
    </source>
</evidence>
<feature type="chain" id="PRO_5017711472" description="Lipoprotein" evidence="1">
    <location>
        <begin position="22"/>
        <end position="166"/>
    </location>
</feature>
<comment type="caution">
    <text evidence="2">The sequence shown here is derived from an EMBL/GenBank/DDBJ whole genome shotgun (WGS) entry which is preliminary data.</text>
</comment>
<evidence type="ECO:0000313" key="2">
    <source>
        <dbReference type="EMBL" id="HCB75869.1"/>
    </source>
</evidence>
<gene>
    <name evidence="2" type="ORF">DEP91_06800</name>
</gene>
<sequence length="166" mass="16858">MASKRSISLVAALLLAGCGQGAPKAGNAVSLEVAARARGLIVDPADAPLTGLYARASDRLCLIEQGGAARIGMVSDYGDGLACAATGVARRSGESLSVELGAANDCAFEAQFDGERIVFPAKLPDSCKRFCDPRASLSAFSVERLSASASEASALGDPRGRLLCPG</sequence>
<name>A0A3D0WBF2_9SPHN</name>
<reference evidence="2 3" key="1">
    <citation type="journal article" date="2018" name="Nat. Biotechnol.">
        <title>A standardized bacterial taxonomy based on genome phylogeny substantially revises the tree of life.</title>
        <authorList>
            <person name="Parks D.H."/>
            <person name="Chuvochina M."/>
            <person name="Waite D.W."/>
            <person name="Rinke C."/>
            <person name="Skarshewski A."/>
            <person name="Chaumeil P.A."/>
            <person name="Hugenholtz P."/>
        </authorList>
    </citation>
    <scope>NUCLEOTIDE SEQUENCE [LARGE SCALE GENOMIC DNA]</scope>
    <source>
        <strain evidence="2">UBA9015</strain>
    </source>
</reference>
<feature type="signal peptide" evidence="1">
    <location>
        <begin position="1"/>
        <end position="21"/>
    </location>
</feature>
<dbReference type="PROSITE" id="PS51257">
    <property type="entry name" value="PROKAR_LIPOPROTEIN"/>
    <property type="match status" value="1"/>
</dbReference>
<protein>
    <recommendedName>
        <fullName evidence="4">Lipoprotein</fullName>
    </recommendedName>
</protein>
<accession>A0A3D0WBF2</accession>
<dbReference type="Proteomes" id="UP000262699">
    <property type="component" value="Unassembled WGS sequence"/>
</dbReference>
<organism evidence="2 3">
    <name type="scientific">Sphingomonas bacterium</name>
    <dbReference type="NCBI Taxonomy" id="1895847"/>
    <lineage>
        <taxon>Bacteria</taxon>
        <taxon>Pseudomonadati</taxon>
        <taxon>Pseudomonadota</taxon>
        <taxon>Alphaproteobacteria</taxon>
        <taxon>Sphingomonadales</taxon>
        <taxon>Sphingomonadaceae</taxon>
        <taxon>Sphingomonas</taxon>
    </lineage>
</organism>
<evidence type="ECO:0000256" key="1">
    <source>
        <dbReference type="SAM" id="SignalP"/>
    </source>
</evidence>
<keyword evidence="1" id="KW-0732">Signal</keyword>